<feature type="domain" description="Pyridoxamine 5'-phosphate oxidase N-terminal" evidence="2">
    <location>
        <begin position="25"/>
        <end position="153"/>
    </location>
</feature>
<dbReference type="Gene3D" id="2.30.110.10">
    <property type="entry name" value="Electron Transport, Fmn-binding Protein, Chain A"/>
    <property type="match status" value="1"/>
</dbReference>
<dbReference type="NCBIfam" id="TIGR03618">
    <property type="entry name" value="Rv1155_F420"/>
    <property type="match status" value="1"/>
</dbReference>
<sequence>MVPRVPTGSHGASYRGAMPTKIPDSAHRLFETDRYATFVTLNQDGSPQVSMMWISRDGDDLLFGVEGRRVKVANLRRDPRLTVMIEDTENTPEGLRQHLVVRGTVSFTGPDLGEKWTDFMDRESHRYLGTDFPFPNRISSTGLIGRITVEKVSGVGPWAS</sequence>
<dbReference type="InterPro" id="IPR052019">
    <property type="entry name" value="F420H2_bilvrd_red/Heme_oxyg"/>
</dbReference>
<keyword evidence="4" id="KW-1185">Reference proteome</keyword>
<reference evidence="4" key="1">
    <citation type="journal article" date="2019" name="Int. J. Syst. Evol. Microbiol.">
        <title>The Global Catalogue of Microorganisms (GCM) 10K type strain sequencing project: providing services to taxonomists for standard genome sequencing and annotation.</title>
        <authorList>
            <consortium name="The Broad Institute Genomics Platform"/>
            <consortium name="The Broad Institute Genome Sequencing Center for Infectious Disease"/>
            <person name="Wu L."/>
            <person name="Ma J."/>
        </authorList>
    </citation>
    <scope>NUCLEOTIDE SEQUENCE [LARGE SCALE GENOMIC DNA]</scope>
    <source>
        <strain evidence="4">JCM 18303</strain>
    </source>
</reference>
<evidence type="ECO:0000313" key="4">
    <source>
        <dbReference type="Proteomes" id="UP001428817"/>
    </source>
</evidence>
<dbReference type="InterPro" id="IPR011576">
    <property type="entry name" value="Pyridox_Oxase_N"/>
</dbReference>
<keyword evidence="1" id="KW-0560">Oxidoreductase</keyword>
<dbReference type="SUPFAM" id="SSF50475">
    <property type="entry name" value="FMN-binding split barrel"/>
    <property type="match status" value="1"/>
</dbReference>
<name>A0ABP9R9B4_9PSEU</name>
<organism evidence="3 4">
    <name type="scientific">Pseudonocardia eucalypti</name>
    <dbReference type="NCBI Taxonomy" id="648755"/>
    <lineage>
        <taxon>Bacteria</taxon>
        <taxon>Bacillati</taxon>
        <taxon>Actinomycetota</taxon>
        <taxon>Actinomycetes</taxon>
        <taxon>Pseudonocardiales</taxon>
        <taxon>Pseudonocardiaceae</taxon>
        <taxon>Pseudonocardia</taxon>
    </lineage>
</organism>
<dbReference type="EMBL" id="BAABJP010000056">
    <property type="protein sequence ID" value="GAA5173442.1"/>
    <property type="molecule type" value="Genomic_DNA"/>
</dbReference>
<dbReference type="Pfam" id="PF01243">
    <property type="entry name" value="PNPOx_N"/>
    <property type="match status" value="1"/>
</dbReference>
<protein>
    <submittedName>
        <fullName evidence="3">TIGR03618 family F420-dependent PPOX class oxidoreductase</fullName>
    </submittedName>
</protein>
<accession>A0ABP9R9B4</accession>
<dbReference type="Proteomes" id="UP001428817">
    <property type="component" value="Unassembled WGS sequence"/>
</dbReference>
<dbReference type="PANTHER" id="PTHR35176:SF6">
    <property type="entry name" value="HEME OXYGENASE HI_0854-RELATED"/>
    <property type="match status" value="1"/>
</dbReference>
<dbReference type="PANTHER" id="PTHR35176">
    <property type="entry name" value="HEME OXYGENASE HI_0854-RELATED"/>
    <property type="match status" value="1"/>
</dbReference>
<proteinExistence type="predicted"/>
<gene>
    <name evidence="3" type="ORF">GCM10023321_75050</name>
</gene>
<evidence type="ECO:0000256" key="1">
    <source>
        <dbReference type="ARBA" id="ARBA00023002"/>
    </source>
</evidence>
<dbReference type="InterPro" id="IPR012349">
    <property type="entry name" value="Split_barrel_FMN-bd"/>
</dbReference>
<comment type="caution">
    <text evidence="3">The sequence shown here is derived from an EMBL/GenBank/DDBJ whole genome shotgun (WGS) entry which is preliminary data.</text>
</comment>
<evidence type="ECO:0000259" key="2">
    <source>
        <dbReference type="Pfam" id="PF01243"/>
    </source>
</evidence>
<dbReference type="InterPro" id="IPR019920">
    <property type="entry name" value="F420-binding_dom_put"/>
</dbReference>
<evidence type="ECO:0000313" key="3">
    <source>
        <dbReference type="EMBL" id="GAA5173442.1"/>
    </source>
</evidence>